<dbReference type="Gene3D" id="2.60.40.10">
    <property type="entry name" value="Immunoglobulins"/>
    <property type="match status" value="7"/>
</dbReference>
<dbReference type="SUPFAM" id="SSF49265">
    <property type="entry name" value="Fibronectin type III"/>
    <property type="match status" value="6"/>
</dbReference>
<dbReference type="InterPro" id="IPR003961">
    <property type="entry name" value="FN3_dom"/>
</dbReference>
<accession>A0ABV0MZE3</accession>
<feature type="domain" description="Fibronectin type-III" evidence="2">
    <location>
        <begin position="876"/>
        <end position="974"/>
    </location>
</feature>
<dbReference type="PANTHER" id="PTHR46957">
    <property type="entry name" value="CYTOKINE RECEPTOR"/>
    <property type="match status" value="1"/>
</dbReference>
<proteinExistence type="predicted"/>
<feature type="domain" description="Fibronectin type-III" evidence="2">
    <location>
        <begin position="270"/>
        <end position="366"/>
    </location>
</feature>
<dbReference type="PROSITE" id="PS50853">
    <property type="entry name" value="FN3"/>
    <property type="match status" value="6"/>
</dbReference>
<feature type="domain" description="Fibronectin type-III" evidence="2">
    <location>
        <begin position="719"/>
        <end position="810"/>
    </location>
</feature>
<reference evidence="3 4" key="1">
    <citation type="submission" date="2021-06" db="EMBL/GenBank/DDBJ databases">
        <authorList>
            <person name="Palmer J.M."/>
        </authorList>
    </citation>
    <scope>NUCLEOTIDE SEQUENCE [LARGE SCALE GENOMIC DNA]</scope>
    <source>
        <strain evidence="3 4">GA_2019</strain>
        <tissue evidence="3">Muscle</tissue>
    </source>
</reference>
<sequence length="1192" mass="130861">MCPCSFKAELMADNILSQYGITFCRTLVAAMSPAGIGSFSKPLYIKTSESPPGLVTNLTAYAQNHTFVMVTWFLPQRINGLITKFAVKAKHARTGQTVRTLEVNAEEIMTGALPHCNDAADILSRATPSPFEITASSPAITLSAVPPAASWNVPISVGVDQLRPYTAYLFEVSAFTSDGEGQVASTMVRMPESGVDKQANSLFISFVLLKIIRVSQQFLSLCFLYDNSTLDTRFLFTGLTPYTKYRVDVRAKAAGEVGPAAEKVVITPAEVQNLEAVAEDSISIRVSWRSPAQPNGPITQYRLQVLADDTLLQDITLISGPTLHPALADESTPGYDSESITQSSDNVNSRTSALSMISVSLNTLPPWLMQQSHAEAVTSATSALRLTPGQQRLSTRVTVRQEERDLLQISLRRPVSRPNGIVTHYSLELWNSTHYLNLTSPTNFLHITHLRKYAQYRIVVQAHTRAGAGNYSSDPLNITTLEDVPSDPVSNLTAQIFSSTAIIVSWDPPMEPNGRPYYILTLQEAGIFPNMTSPGILAVNKTIKQTTTDNVSLFTKLRKYFPYVLTVTPATGAGPAYNQTSTMYLRTDDDSPSSPPLLLSTTNLSSSSIAVVWQRPLEANGEITEYTLTLSGHGSTNTTQTPNTSITLTNLVSYTAYNLTIIASTRKGAGPSLLVHLHTDEGGFRPHSSYEISVYSYTRVGHGNQFSNPVTFTTNESDAVGNLSCSGLSWDSVQLSWEVPANPNGEILFYEITVEVDMQTFTHQANAPEYTVTGLSPDQEFAFAVDGPDMNISIVRGPGELTTVFVTNLRAFSRYAVTVTAFTGSLDNVGSDGKAVGPSFIQTLEEGRFKFCPLTLLTLVLCFCIILSFFTEPKDPPKNVTVSGVPEEVNKVRVSFSPPEEPNGNITAYYILVYEKDQLVKNISLDNILRESQMLVAFIDGLKGGHTYSIQNFFRGSIHGFRANSANTVRDSENLTNWRGAYFHRPAPYLTDTGFPNPTCLARGRAAGVDVLKGGGRSVSGDDPSLLSYNHTTAGTYTIGENDNCLEENNTDYFCNGPLKPNTVYVFKFRATNINGQYTDSKFSEHIRTAADGLLTKEEQIILGVLLSFFLAVFLILLICCSVKIHQRKKEGGTYSPREAEIIETKCKLDQLIAVADMELKQEKLNRYSSFFFRRKEIYVIQLTSNPPSVHF</sequence>
<keyword evidence="1" id="KW-1133">Transmembrane helix</keyword>
<comment type="caution">
    <text evidence="3">The sequence shown here is derived from an EMBL/GenBank/DDBJ whole genome shotgun (WGS) entry which is preliminary data.</text>
</comment>
<organism evidence="3 4">
    <name type="scientific">Goodea atripinnis</name>
    <dbReference type="NCBI Taxonomy" id="208336"/>
    <lineage>
        <taxon>Eukaryota</taxon>
        <taxon>Metazoa</taxon>
        <taxon>Chordata</taxon>
        <taxon>Craniata</taxon>
        <taxon>Vertebrata</taxon>
        <taxon>Euteleostomi</taxon>
        <taxon>Actinopterygii</taxon>
        <taxon>Neopterygii</taxon>
        <taxon>Teleostei</taxon>
        <taxon>Neoteleostei</taxon>
        <taxon>Acanthomorphata</taxon>
        <taxon>Ovalentaria</taxon>
        <taxon>Atherinomorphae</taxon>
        <taxon>Cyprinodontiformes</taxon>
        <taxon>Goodeidae</taxon>
        <taxon>Goodea</taxon>
    </lineage>
</organism>
<feature type="domain" description="Fibronectin type-III" evidence="2">
    <location>
        <begin position="488"/>
        <end position="590"/>
    </location>
</feature>
<keyword evidence="4" id="KW-1185">Reference proteome</keyword>
<evidence type="ECO:0000259" key="2">
    <source>
        <dbReference type="PROSITE" id="PS50853"/>
    </source>
</evidence>
<dbReference type="InterPro" id="IPR036116">
    <property type="entry name" value="FN3_sf"/>
</dbReference>
<feature type="domain" description="Fibronectin type-III" evidence="2">
    <location>
        <begin position="393"/>
        <end position="483"/>
    </location>
</feature>
<gene>
    <name evidence="3" type="ORF">GOODEAATRI_007388</name>
</gene>
<feature type="domain" description="Fibronectin type-III" evidence="2">
    <location>
        <begin position="595"/>
        <end position="682"/>
    </location>
</feature>
<dbReference type="InterPro" id="IPR013783">
    <property type="entry name" value="Ig-like_fold"/>
</dbReference>
<dbReference type="CDD" id="cd00063">
    <property type="entry name" value="FN3"/>
    <property type="match status" value="7"/>
</dbReference>
<feature type="transmembrane region" description="Helical" evidence="1">
    <location>
        <begin position="1101"/>
        <end position="1121"/>
    </location>
</feature>
<dbReference type="SMART" id="SM00060">
    <property type="entry name" value="FN3"/>
    <property type="match status" value="7"/>
</dbReference>
<keyword evidence="1" id="KW-0812">Transmembrane</keyword>
<dbReference type="PANTHER" id="PTHR46957:SF1">
    <property type="entry name" value="PHOSPHATIDYLINOSITOL PHOSPHATASE PTPRQ"/>
    <property type="match status" value="1"/>
</dbReference>
<keyword evidence="1" id="KW-0472">Membrane</keyword>
<protein>
    <recommendedName>
        <fullName evidence="2">Fibronectin type-III domain-containing protein</fullName>
    </recommendedName>
</protein>
<evidence type="ECO:0000313" key="3">
    <source>
        <dbReference type="EMBL" id="MEQ2164507.1"/>
    </source>
</evidence>
<dbReference type="EMBL" id="JAHRIO010020363">
    <property type="protein sequence ID" value="MEQ2164507.1"/>
    <property type="molecule type" value="Genomic_DNA"/>
</dbReference>
<evidence type="ECO:0000256" key="1">
    <source>
        <dbReference type="SAM" id="Phobius"/>
    </source>
</evidence>
<dbReference type="Pfam" id="PF00041">
    <property type="entry name" value="fn3"/>
    <property type="match status" value="3"/>
</dbReference>
<dbReference type="Proteomes" id="UP001476798">
    <property type="component" value="Unassembled WGS sequence"/>
</dbReference>
<dbReference type="InterPro" id="IPR050713">
    <property type="entry name" value="RTP_Phos/Ushers"/>
</dbReference>
<name>A0ABV0MZE3_9TELE</name>
<evidence type="ECO:0000313" key="4">
    <source>
        <dbReference type="Proteomes" id="UP001476798"/>
    </source>
</evidence>